<dbReference type="InterPro" id="IPR025291">
    <property type="entry name" value="DUF4153"/>
</dbReference>
<feature type="transmembrane region" description="Helical" evidence="1">
    <location>
        <begin position="339"/>
        <end position="356"/>
    </location>
</feature>
<keyword evidence="2" id="KW-0614">Plasmid</keyword>
<feature type="transmembrane region" description="Helical" evidence="1">
    <location>
        <begin position="100"/>
        <end position="118"/>
    </location>
</feature>
<geneLocation type="plasmid" evidence="2 3">
    <name>unnamed1</name>
</geneLocation>
<feature type="transmembrane region" description="Helical" evidence="1">
    <location>
        <begin position="69"/>
        <end position="88"/>
    </location>
</feature>
<feature type="transmembrane region" description="Helical" evidence="1">
    <location>
        <begin position="274"/>
        <end position="292"/>
    </location>
</feature>
<keyword evidence="1" id="KW-0812">Transmembrane</keyword>
<protein>
    <submittedName>
        <fullName evidence="2">DUF4153 domain-containing protein</fullName>
    </submittedName>
</protein>
<dbReference type="Pfam" id="PF13687">
    <property type="entry name" value="DUF4153"/>
    <property type="match status" value="1"/>
</dbReference>
<feature type="transmembrane region" description="Helical" evidence="1">
    <location>
        <begin position="171"/>
        <end position="191"/>
    </location>
</feature>
<reference evidence="2" key="1">
    <citation type="submission" date="2020-01" db="EMBL/GenBank/DDBJ databases">
        <authorList>
            <person name="Yang Y."/>
            <person name="Kwon Y.M."/>
        </authorList>
    </citation>
    <scope>NUCLEOTIDE SEQUENCE</scope>
    <source>
        <strain evidence="2">PG104</strain>
        <plasmid evidence="2">unnamed1</plasmid>
    </source>
</reference>
<organism evidence="2 3">
    <name type="scientific">Falsirhodobacter algicola</name>
    <dbReference type="NCBI Taxonomy" id="2692330"/>
    <lineage>
        <taxon>Bacteria</taxon>
        <taxon>Pseudomonadati</taxon>
        <taxon>Pseudomonadota</taxon>
        <taxon>Alphaproteobacteria</taxon>
        <taxon>Rhodobacterales</taxon>
        <taxon>Paracoccaceae</taxon>
        <taxon>Falsirhodobacter</taxon>
    </lineage>
</organism>
<keyword evidence="3" id="KW-1185">Reference proteome</keyword>
<dbReference type="EMBL" id="CP047290">
    <property type="protein sequence ID" value="QUS37087.1"/>
    <property type="molecule type" value="Genomic_DNA"/>
</dbReference>
<sequence length="540" mass="57614">MDHGLSKRAATALVGGAAGISYWVLHILAETAALPERVTLGLAGIAAAFFLGLLTLAGPLGLGRAALRVAGVALVAGLLLVAYSLRWSEAGDAILYGSPFFAYLAVVLIPLPFCIAGRNDAALFEQSWNIVLRYVVALLFTGLFWAMIYLSDALLGIVGIDWIGDLMNERFVSSVLFGGVFGLAVAVADEVTGRTTPLLALRLLRLLIPVVLVVLVIFIAALLLRGLSGAFGQLSTAGTLLGICIVIATLVSAAVERDDAHAETRRSMRWSARALAALLPVPAVLALWATGLRVAEYGWTPQRVAAVMLAGAAVAYGAVYLAAQARRDWSGAIRRGNRWLALMLLGMAVLWQTPLLDAQRISARDQAARMAAGEEVGARRSPFNRWGRAGEAVLPEQAGPKAEPRTLQDSIAIRPQEEAAAGARLLAGLAPDMRQRWTDLCGTAQPEDPPECVLVVGTFLPEEPGEQGLLVFFADASSRGLILRDGHTQEVTVDIFVPRHGAKVRSFHEDIRKLLDEGLDFAPEPRNALRLGGRLITLSP</sequence>
<feature type="transmembrane region" description="Helical" evidence="1">
    <location>
        <begin position="304"/>
        <end position="323"/>
    </location>
</feature>
<dbReference type="AlphaFoldDB" id="A0A8J8MV92"/>
<keyword evidence="1" id="KW-0472">Membrane</keyword>
<name>A0A8J8MV92_9RHOB</name>
<proteinExistence type="predicted"/>
<feature type="transmembrane region" description="Helical" evidence="1">
    <location>
        <begin position="12"/>
        <end position="29"/>
    </location>
</feature>
<feature type="transmembrane region" description="Helical" evidence="1">
    <location>
        <begin position="130"/>
        <end position="151"/>
    </location>
</feature>
<dbReference type="Proteomes" id="UP000679284">
    <property type="component" value="Plasmid unnamed1"/>
</dbReference>
<dbReference type="KEGG" id="fap:GR316_11915"/>
<keyword evidence="1" id="KW-1133">Transmembrane helix</keyword>
<feature type="transmembrane region" description="Helical" evidence="1">
    <location>
        <begin position="203"/>
        <end position="224"/>
    </location>
</feature>
<feature type="transmembrane region" description="Helical" evidence="1">
    <location>
        <begin position="41"/>
        <end position="62"/>
    </location>
</feature>
<feature type="transmembrane region" description="Helical" evidence="1">
    <location>
        <begin position="230"/>
        <end position="253"/>
    </location>
</feature>
<evidence type="ECO:0000313" key="3">
    <source>
        <dbReference type="Proteomes" id="UP000679284"/>
    </source>
</evidence>
<evidence type="ECO:0000256" key="1">
    <source>
        <dbReference type="SAM" id="Phobius"/>
    </source>
</evidence>
<gene>
    <name evidence="2" type="ORF">GR316_11915</name>
</gene>
<dbReference type="RefSeq" id="WP_211785231.1">
    <property type="nucleotide sequence ID" value="NZ_CP047290.1"/>
</dbReference>
<accession>A0A8J8MV92</accession>
<evidence type="ECO:0000313" key="2">
    <source>
        <dbReference type="EMBL" id="QUS37087.1"/>
    </source>
</evidence>